<evidence type="ECO:0000313" key="6">
    <source>
        <dbReference type="Proteomes" id="UP000626109"/>
    </source>
</evidence>
<keyword evidence="2" id="KW-0862">Zinc</keyword>
<dbReference type="InterPro" id="IPR002219">
    <property type="entry name" value="PKC_DAG/PE"/>
</dbReference>
<organism evidence="5 6">
    <name type="scientific">Polarella glacialis</name>
    <name type="common">Dinoflagellate</name>
    <dbReference type="NCBI Taxonomy" id="89957"/>
    <lineage>
        <taxon>Eukaryota</taxon>
        <taxon>Sar</taxon>
        <taxon>Alveolata</taxon>
        <taxon>Dinophyceae</taxon>
        <taxon>Suessiales</taxon>
        <taxon>Suessiaceae</taxon>
        <taxon>Polarella</taxon>
    </lineage>
</organism>
<evidence type="ECO:0000313" key="5">
    <source>
        <dbReference type="EMBL" id="CAE8708871.1"/>
    </source>
</evidence>
<sequence length="443" mass="49301">AKADHLDESSSESEEEDSDSNDAQLDSSSAQRAPTSEQAWLERWGNFEPPASITGSLSALPAARGEASFPRRAQAAGGAAAACGAFFSPPLHSHPDQDGVSESEVPFAHEYEAVSLVQPMWCDRCEVFLLGLWEQGVRCEHCFRVVCHGCAEVSMTCRIRKQDHEREFAADCESRLRARIVELEGQLAELQVPSGKRSKPRLMAPFERATSSEDIFPTSSQPDLGWARQLSWTKSMRGAHLSNAMEVPQVNSEDFLRAKALFCKDLPGETLDSIQKRFMALPFLETVIKDDVKAFDLSSSKWQPGIKHPNSYMRGLQYKVPVPADVPSVIRSAISLPAFGTCRAFCRMTLGDDEVVMTMQYVTDGFPVSENMRLQVTDSFKPCILSTGAVGVTYRRWAVVVWVKELPWHLRFLKSVLVPQIMDRGRHASEVLVRNILQSANLH</sequence>
<name>A0A813KPX4_POLGL</name>
<evidence type="ECO:0000256" key="3">
    <source>
        <dbReference type="SAM" id="MobiDB-lite"/>
    </source>
</evidence>
<dbReference type="GO" id="GO:0046872">
    <property type="term" value="F:metal ion binding"/>
    <property type="evidence" value="ECO:0007669"/>
    <property type="project" value="UniProtKB-KW"/>
</dbReference>
<dbReference type="Proteomes" id="UP000626109">
    <property type="component" value="Unassembled WGS sequence"/>
</dbReference>
<evidence type="ECO:0000256" key="2">
    <source>
        <dbReference type="ARBA" id="ARBA00022833"/>
    </source>
</evidence>
<gene>
    <name evidence="5" type="ORF">PGLA2088_LOCUS35141</name>
</gene>
<dbReference type="Gene3D" id="3.30.60.20">
    <property type="match status" value="1"/>
</dbReference>
<evidence type="ECO:0000256" key="1">
    <source>
        <dbReference type="ARBA" id="ARBA00022723"/>
    </source>
</evidence>
<dbReference type="InterPro" id="IPR046349">
    <property type="entry name" value="C1-like_sf"/>
</dbReference>
<keyword evidence="1" id="KW-0479">Metal-binding</keyword>
<comment type="caution">
    <text evidence="5">The sequence shown here is derived from an EMBL/GenBank/DDBJ whole genome shotgun (WGS) entry which is preliminary data.</text>
</comment>
<protein>
    <recommendedName>
        <fullName evidence="4">Phorbol-ester/DAG-type domain-containing protein</fullName>
    </recommendedName>
</protein>
<proteinExistence type="predicted"/>
<dbReference type="PROSITE" id="PS50081">
    <property type="entry name" value="ZF_DAG_PE_2"/>
    <property type="match status" value="1"/>
</dbReference>
<dbReference type="AlphaFoldDB" id="A0A813KPX4"/>
<feature type="non-terminal residue" evidence="5">
    <location>
        <position position="1"/>
    </location>
</feature>
<feature type="region of interest" description="Disordered" evidence="3">
    <location>
        <begin position="1"/>
        <end position="44"/>
    </location>
</feature>
<feature type="compositionally biased region" description="Acidic residues" evidence="3">
    <location>
        <begin position="9"/>
        <end position="20"/>
    </location>
</feature>
<dbReference type="SUPFAM" id="SSF57889">
    <property type="entry name" value="Cysteine-rich domain"/>
    <property type="match status" value="1"/>
</dbReference>
<accession>A0A813KPX4</accession>
<feature type="domain" description="Phorbol-ester/DAG-type" evidence="4">
    <location>
        <begin position="108"/>
        <end position="157"/>
    </location>
</feature>
<evidence type="ECO:0000259" key="4">
    <source>
        <dbReference type="PROSITE" id="PS50081"/>
    </source>
</evidence>
<dbReference type="EMBL" id="CAJNNW010031754">
    <property type="protein sequence ID" value="CAE8708871.1"/>
    <property type="molecule type" value="Genomic_DNA"/>
</dbReference>
<feature type="compositionally biased region" description="Polar residues" evidence="3">
    <location>
        <begin position="21"/>
        <end position="38"/>
    </location>
</feature>
<reference evidence="5" key="1">
    <citation type="submission" date="2021-02" db="EMBL/GenBank/DDBJ databases">
        <authorList>
            <person name="Dougan E. K."/>
            <person name="Rhodes N."/>
            <person name="Thang M."/>
            <person name="Chan C."/>
        </authorList>
    </citation>
    <scope>NUCLEOTIDE SEQUENCE</scope>
</reference>